<dbReference type="Proteomes" id="UP000189299">
    <property type="component" value="Unassembled WGS sequence"/>
</dbReference>
<evidence type="ECO:0000256" key="3">
    <source>
        <dbReference type="ARBA" id="ARBA00022692"/>
    </source>
</evidence>
<dbReference type="EMBL" id="MSTR01000002">
    <property type="protein sequence ID" value="ONN44352.1"/>
    <property type="molecule type" value="Genomic_DNA"/>
</dbReference>
<evidence type="ECO:0000256" key="5">
    <source>
        <dbReference type="ARBA" id="ARBA00023136"/>
    </source>
</evidence>
<proteinExistence type="inferred from homology"/>
<protein>
    <recommendedName>
        <fullName evidence="6">TVP38/TMEM64 family membrane protein</fullName>
    </recommendedName>
</protein>
<keyword evidence="3 6" id="KW-0812">Transmembrane</keyword>
<evidence type="ECO:0000313" key="8">
    <source>
        <dbReference type="EMBL" id="GEL79651.1"/>
    </source>
</evidence>
<dbReference type="RefSeq" id="WP_010734362.1">
    <property type="nucleotide sequence ID" value="NZ_BJWA01000004.1"/>
</dbReference>
<comment type="subcellular location">
    <subcellularLocation>
        <location evidence="1 6">Cell membrane</location>
        <topology evidence="1 6">Multi-pass membrane protein</topology>
    </subcellularLocation>
</comment>
<evidence type="ECO:0000313" key="10">
    <source>
        <dbReference type="EMBL" id="PTO36220.1"/>
    </source>
</evidence>
<reference evidence="10 12" key="2">
    <citation type="submission" date="2018-03" db="EMBL/GenBank/DDBJ databases">
        <title>Draft genome sequences of four Enterococcus mundtii strains isolated from beef slaughterhouses in Kenya.</title>
        <authorList>
            <person name="Wambui J."/>
            <person name="Stevens M."/>
            <person name="Njage P."/>
            <person name="Stephan R."/>
            <person name="Tasara T."/>
        </authorList>
    </citation>
    <scope>NUCLEOTIDE SEQUENCE [LARGE SCALE GENOMIC DNA]</scope>
    <source>
        <strain evidence="10 12">H18-EM</strain>
    </source>
</reference>
<evidence type="ECO:0000256" key="2">
    <source>
        <dbReference type="ARBA" id="ARBA00022475"/>
    </source>
</evidence>
<sequence>MAEKKTWVHRTIQVAPLVGLSIFFILIMYGYRHGIFQSADSLQQFMQQFGSYAIILFILIQIIQVIIPILPGGISSVAGMLMFGNVFGLLYSCIGLIIGEAIGFLFVRYYGTSFVRFILSPKKFQKFEQLVIEKTNNIKKVLIVTLLLPFAPDDLICLVAGLTKLSFREYMQIVILLKPWSVAVYSMIMLFLFQQAQGHF</sequence>
<dbReference type="EMBL" id="PYGR01000012">
    <property type="protein sequence ID" value="PTO36220.1"/>
    <property type="molecule type" value="Genomic_DNA"/>
</dbReference>
<dbReference type="InterPro" id="IPR032816">
    <property type="entry name" value="VTT_dom"/>
</dbReference>
<reference evidence="9 11" key="1">
    <citation type="submission" date="2016-12" db="EMBL/GenBank/DDBJ databases">
        <authorList>
            <person name="Song W.-J."/>
            <person name="Kurnit D.M."/>
        </authorList>
    </citation>
    <scope>NUCLEOTIDE SEQUENCE [LARGE SCALE GENOMIC DNA]</scope>
    <source>
        <strain evidence="9 11">CGB1038-1_S1</strain>
    </source>
</reference>
<dbReference type="Pfam" id="PF09335">
    <property type="entry name" value="VTT_dom"/>
    <property type="match status" value="1"/>
</dbReference>
<keyword evidence="13" id="KW-1185">Reference proteome</keyword>
<reference evidence="8 13" key="3">
    <citation type="submission" date="2019-07" db="EMBL/GenBank/DDBJ databases">
        <title>Whole genome shotgun sequence of Enterococcus mundtii NBRC 100490.</title>
        <authorList>
            <person name="Hosoyama A."/>
            <person name="Uohara A."/>
            <person name="Ohji S."/>
            <person name="Ichikawa N."/>
        </authorList>
    </citation>
    <scope>NUCLEOTIDE SEQUENCE [LARGE SCALE GENOMIC DNA]</scope>
    <source>
        <strain evidence="8 13">NBRC 100490</strain>
    </source>
</reference>
<evidence type="ECO:0000313" key="13">
    <source>
        <dbReference type="Proteomes" id="UP000321175"/>
    </source>
</evidence>
<feature type="transmembrane region" description="Helical" evidence="6">
    <location>
        <begin position="86"/>
        <end position="107"/>
    </location>
</feature>
<dbReference type="AlphaFoldDB" id="A0A1A6G7A3"/>
<dbReference type="Proteomes" id="UP000321175">
    <property type="component" value="Unassembled WGS sequence"/>
</dbReference>
<gene>
    <name evidence="9" type="ORF">BTN92_02730</name>
    <name evidence="10" type="ORF">C6N14_04575</name>
    <name evidence="8" type="ORF">EMU01_07950</name>
</gene>
<comment type="similarity">
    <text evidence="6">Belongs to the TVP38/TMEM64 family.</text>
</comment>
<dbReference type="GO" id="GO:0005886">
    <property type="term" value="C:plasma membrane"/>
    <property type="evidence" value="ECO:0007669"/>
    <property type="project" value="UniProtKB-SubCell"/>
</dbReference>
<dbReference type="Proteomes" id="UP000244022">
    <property type="component" value="Unassembled WGS sequence"/>
</dbReference>
<evidence type="ECO:0000313" key="12">
    <source>
        <dbReference type="Proteomes" id="UP000244022"/>
    </source>
</evidence>
<feature type="transmembrane region" description="Helical" evidence="6">
    <location>
        <begin position="173"/>
        <end position="193"/>
    </location>
</feature>
<feature type="domain" description="VTT" evidence="7">
    <location>
        <begin position="70"/>
        <end position="187"/>
    </location>
</feature>
<evidence type="ECO:0000313" key="9">
    <source>
        <dbReference type="EMBL" id="ONN44352.1"/>
    </source>
</evidence>
<organism evidence="10 12">
    <name type="scientific">Enterococcus mundtii</name>
    <dbReference type="NCBI Taxonomy" id="53346"/>
    <lineage>
        <taxon>Bacteria</taxon>
        <taxon>Bacillati</taxon>
        <taxon>Bacillota</taxon>
        <taxon>Bacilli</taxon>
        <taxon>Lactobacillales</taxon>
        <taxon>Enterococcaceae</taxon>
        <taxon>Enterococcus</taxon>
    </lineage>
</organism>
<name>A0A1A6G7A3_ENTMU</name>
<comment type="caution">
    <text evidence="10">The sequence shown here is derived from an EMBL/GenBank/DDBJ whole genome shotgun (WGS) entry which is preliminary data.</text>
</comment>
<evidence type="ECO:0000256" key="1">
    <source>
        <dbReference type="ARBA" id="ARBA00004651"/>
    </source>
</evidence>
<evidence type="ECO:0000313" key="11">
    <source>
        <dbReference type="Proteomes" id="UP000189299"/>
    </source>
</evidence>
<evidence type="ECO:0000256" key="6">
    <source>
        <dbReference type="RuleBase" id="RU366058"/>
    </source>
</evidence>
<feature type="transmembrane region" description="Helical" evidence="6">
    <location>
        <begin position="52"/>
        <end position="74"/>
    </location>
</feature>
<evidence type="ECO:0000256" key="4">
    <source>
        <dbReference type="ARBA" id="ARBA00022989"/>
    </source>
</evidence>
<dbReference type="STRING" id="53346.A5802_002523"/>
<accession>A0A1A6G7A3</accession>
<dbReference type="PANTHER" id="PTHR12677:SF49">
    <property type="entry name" value="TVP38_TMEM64 FAMILY MEMBRANE PROTEIN"/>
    <property type="match status" value="1"/>
</dbReference>
<dbReference type="PANTHER" id="PTHR12677">
    <property type="entry name" value="GOLGI APPARATUS MEMBRANE PROTEIN TVP38-RELATED"/>
    <property type="match status" value="1"/>
</dbReference>
<dbReference type="EMBL" id="BJWA01000004">
    <property type="protein sequence ID" value="GEL79651.1"/>
    <property type="molecule type" value="Genomic_DNA"/>
</dbReference>
<feature type="transmembrane region" description="Helical" evidence="6">
    <location>
        <begin position="141"/>
        <end position="161"/>
    </location>
</feature>
<evidence type="ECO:0000259" key="7">
    <source>
        <dbReference type="Pfam" id="PF09335"/>
    </source>
</evidence>
<dbReference type="OrthoDB" id="371137at2"/>
<keyword evidence="5 6" id="KW-0472">Membrane</keyword>
<keyword evidence="2 6" id="KW-1003">Cell membrane</keyword>
<dbReference type="GeneID" id="61001011"/>
<feature type="transmembrane region" description="Helical" evidence="6">
    <location>
        <begin position="12"/>
        <end position="31"/>
    </location>
</feature>
<dbReference type="InterPro" id="IPR015414">
    <property type="entry name" value="TMEM64"/>
</dbReference>
<keyword evidence="4 6" id="KW-1133">Transmembrane helix</keyword>